<feature type="transmembrane region" description="Helical" evidence="8">
    <location>
        <begin position="77"/>
        <end position="94"/>
    </location>
</feature>
<dbReference type="GO" id="GO:0044038">
    <property type="term" value="P:cell wall macromolecule biosynthetic process"/>
    <property type="evidence" value="ECO:0007669"/>
    <property type="project" value="TreeGrafter"/>
</dbReference>
<accession>A0A6I2MNF9</accession>
<dbReference type="GO" id="GO:0005886">
    <property type="term" value="C:plasma membrane"/>
    <property type="evidence" value="ECO:0007669"/>
    <property type="project" value="UniProtKB-SubCell"/>
</dbReference>
<feature type="binding site" evidence="7">
    <location>
        <position position="144"/>
    </location>
    <ligand>
        <name>Mg(2+)</name>
        <dbReference type="ChEBI" id="CHEBI:18420"/>
    </ligand>
</feature>
<feature type="transmembrane region" description="Helical" evidence="8">
    <location>
        <begin position="15"/>
        <end position="34"/>
    </location>
</feature>
<feature type="transmembrane region" description="Helical" evidence="8">
    <location>
        <begin position="199"/>
        <end position="221"/>
    </location>
</feature>
<evidence type="ECO:0000256" key="8">
    <source>
        <dbReference type="SAM" id="Phobius"/>
    </source>
</evidence>
<evidence type="ECO:0000256" key="4">
    <source>
        <dbReference type="ARBA" id="ARBA00022692"/>
    </source>
</evidence>
<keyword evidence="10" id="KW-1185">Reference proteome</keyword>
<dbReference type="InterPro" id="IPR000715">
    <property type="entry name" value="Glycosyl_transferase_4"/>
</dbReference>
<dbReference type="Pfam" id="PF00953">
    <property type="entry name" value="Glycos_transf_4"/>
    <property type="match status" value="1"/>
</dbReference>
<dbReference type="GO" id="GO:0016780">
    <property type="term" value="F:phosphotransferase activity, for other substituted phosphate groups"/>
    <property type="evidence" value="ECO:0007669"/>
    <property type="project" value="InterPro"/>
</dbReference>
<feature type="transmembrane region" description="Helical" evidence="8">
    <location>
        <begin position="304"/>
        <end position="323"/>
    </location>
</feature>
<keyword evidence="2" id="KW-1003">Cell membrane</keyword>
<feature type="transmembrane region" description="Helical" evidence="8">
    <location>
        <begin position="125"/>
        <end position="142"/>
    </location>
</feature>
<proteinExistence type="predicted"/>
<reference evidence="9 10" key="1">
    <citation type="submission" date="2019-11" db="EMBL/GenBank/DDBJ databases">
        <title>Maribacter lutea sp. nov., a marine bacterium isolated from intertidal sand.</title>
        <authorList>
            <person name="Liu A."/>
        </authorList>
    </citation>
    <scope>NUCLEOTIDE SEQUENCE [LARGE SCALE GENOMIC DNA]</scope>
    <source>
        <strain evidence="9 10">RZ05</strain>
    </source>
</reference>
<dbReference type="GO" id="GO:0071555">
    <property type="term" value="P:cell wall organization"/>
    <property type="evidence" value="ECO:0007669"/>
    <property type="project" value="TreeGrafter"/>
</dbReference>
<evidence type="ECO:0000256" key="3">
    <source>
        <dbReference type="ARBA" id="ARBA00022679"/>
    </source>
</evidence>
<keyword evidence="7" id="KW-0460">Magnesium</keyword>
<keyword evidence="3 9" id="KW-0808">Transferase</keyword>
<keyword evidence="6 8" id="KW-0472">Membrane</keyword>
<protein>
    <submittedName>
        <fullName evidence="9">UDP-GlcNAc--UDP-phosphate GlcNAc-1-phosphate transferase</fullName>
    </submittedName>
</protein>
<feature type="transmembrane region" description="Helical" evidence="8">
    <location>
        <begin position="278"/>
        <end position="298"/>
    </location>
</feature>
<name>A0A6I2MNF9_9FLAO</name>
<dbReference type="OrthoDB" id="9783652at2"/>
<feature type="transmembrane region" description="Helical" evidence="8">
    <location>
        <begin position="227"/>
        <end position="250"/>
    </location>
</feature>
<evidence type="ECO:0000256" key="5">
    <source>
        <dbReference type="ARBA" id="ARBA00022989"/>
    </source>
</evidence>
<dbReference type="GO" id="GO:0009103">
    <property type="term" value="P:lipopolysaccharide biosynthetic process"/>
    <property type="evidence" value="ECO:0007669"/>
    <property type="project" value="TreeGrafter"/>
</dbReference>
<keyword evidence="5 8" id="KW-1133">Transmembrane helix</keyword>
<comment type="subcellular location">
    <subcellularLocation>
        <location evidence="1">Cell membrane</location>
        <topology evidence="1">Multi-pass membrane protein</topology>
    </subcellularLocation>
</comment>
<evidence type="ECO:0000256" key="2">
    <source>
        <dbReference type="ARBA" id="ARBA00022475"/>
    </source>
</evidence>
<evidence type="ECO:0000313" key="10">
    <source>
        <dbReference type="Proteomes" id="UP000443153"/>
    </source>
</evidence>
<feature type="transmembrane region" description="Helical" evidence="8">
    <location>
        <begin position="149"/>
        <end position="167"/>
    </location>
</feature>
<evidence type="ECO:0000313" key="9">
    <source>
        <dbReference type="EMBL" id="MRX63774.1"/>
    </source>
</evidence>
<gene>
    <name evidence="9" type="ORF">GJ691_06300</name>
</gene>
<dbReference type="Proteomes" id="UP000443153">
    <property type="component" value="Unassembled WGS sequence"/>
</dbReference>
<feature type="binding site" evidence="7">
    <location>
        <position position="204"/>
    </location>
    <ligand>
        <name>Mg(2+)</name>
        <dbReference type="ChEBI" id="CHEBI:18420"/>
    </ligand>
</feature>
<keyword evidence="7" id="KW-0479">Metal-binding</keyword>
<dbReference type="EMBL" id="WKJH01000003">
    <property type="protein sequence ID" value="MRX63774.1"/>
    <property type="molecule type" value="Genomic_DNA"/>
</dbReference>
<evidence type="ECO:0000256" key="7">
    <source>
        <dbReference type="PIRSR" id="PIRSR600715-1"/>
    </source>
</evidence>
<comment type="cofactor">
    <cofactor evidence="7">
        <name>Mg(2+)</name>
        <dbReference type="ChEBI" id="CHEBI:18420"/>
    </cofactor>
</comment>
<feature type="transmembrane region" description="Helical" evidence="8">
    <location>
        <begin position="101"/>
        <end position="119"/>
    </location>
</feature>
<dbReference type="GO" id="GO:0046872">
    <property type="term" value="F:metal ion binding"/>
    <property type="evidence" value="ECO:0007669"/>
    <property type="project" value="UniProtKB-KW"/>
</dbReference>
<dbReference type="AlphaFoldDB" id="A0A6I2MNF9"/>
<evidence type="ECO:0000256" key="1">
    <source>
        <dbReference type="ARBA" id="ARBA00004651"/>
    </source>
</evidence>
<dbReference type="PANTHER" id="PTHR22926:SF3">
    <property type="entry name" value="UNDECAPRENYL-PHOSPHATE ALPHA-N-ACETYLGLUCOSAMINYL 1-PHOSPHATE TRANSFERASE"/>
    <property type="match status" value="1"/>
</dbReference>
<comment type="caution">
    <text evidence="9">The sequence shown here is derived from an EMBL/GenBank/DDBJ whole genome shotgun (WGS) entry which is preliminary data.</text>
</comment>
<dbReference type="PANTHER" id="PTHR22926">
    <property type="entry name" value="PHOSPHO-N-ACETYLMURAMOYL-PENTAPEPTIDE-TRANSFERASE"/>
    <property type="match status" value="1"/>
</dbReference>
<sequence>MFFHSCYLIDMSDSLTYIATVIALFIFSYLYISLAKKWGIEDVPNERSSHSQKTIRGGGIIFVVALLIYFVSHSLSYPYLAAAIAILAIISFIDDIRSLGTGIRLVFQFVGIGLILYQVNLFQMPFWYLIPIFITCLGMLNIFNFMDGINGITGFYTLVAIGTFLYMNQINPIIDNAILIYGFIGVAVFGFFNFRKKALFFAGDIGSITIGVFILYLTLHFCIQLNSIIPLLFISVYFVDGSVTIMERLLKKENIFKPHKSHLYQVLTQKTELTHLQVSGLFAFVQLCINGVAIYSILKGKPNTGILFTLIVLLILTISCFIIKRKVNKK</sequence>
<feature type="transmembrane region" description="Helical" evidence="8">
    <location>
        <begin position="54"/>
        <end position="71"/>
    </location>
</feature>
<feature type="transmembrane region" description="Helical" evidence="8">
    <location>
        <begin position="173"/>
        <end position="192"/>
    </location>
</feature>
<keyword evidence="4 8" id="KW-0812">Transmembrane</keyword>
<evidence type="ECO:0000256" key="6">
    <source>
        <dbReference type="ARBA" id="ARBA00023136"/>
    </source>
</evidence>
<organism evidence="9 10">
    <name type="scientific">Maribacter luteus</name>
    <dbReference type="NCBI Taxonomy" id="2594478"/>
    <lineage>
        <taxon>Bacteria</taxon>
        <taxon>Pseudomonadati</taxon>
        <taxon>Bacteroidota</taxon>
        <taxon>Flavobacteriia</taxon>
        <taxon>Flavobacteriales</taxon>
        <taxon>Flavobacteriaceae</taxon>
        <taxon>Maribacter</taxon>
    </lineage>
</organism>